<organism evidence="2">
    <name type="scientific">marine sediment metagenome</name>
    <dbReference type="NCBI Taxonomy" id="412755"/>
    <lineage>
        <taxon>unclassified sequences</taxon>
        <taxon>metagenomes</taxon>
        <taxon>ecological metagenomes</taxon>
    </lineage>
</organism>
<reference evidence="2" key="1">
    <citation type="journal article" date="2015" name="Nature">
        <title>Complex archaea that bridge the gap between prokaryotes and eukaryotes.</title>
        <authorList>
            <person name="Spang A."/>
            <person name="Saw J.H."/>
            <person name="Jorgensen S.L."/>
            <person name="Zaremba-Niedzwiedzka K."/>
            <person name="Martijn J."/>
            <person name="Lind A.E."/>
            <person name="van Eijk R."/>
            <person name="Schleper C."/>
            <person name="Guy L."/>
            <person name="Ettema T.J."/>
        </authorList>
    </citation>
    <scope>NUCLEOTIDE SEQUENCE</scope>
</reference>
<evidence type="ECO:0000313" key="2">
    <source>
        <dbReference type="EMBL" id="KKO00599.1"/>
    </source>
</evidence>
<dbReference type="AlphaFoldDB" id="A0A0F9Y7K9"/>
<keyword evidence="1" id="KW-1133">Transmembrane helix</keyword>
<accession>A0A0F9Y7K9</accession>
<protein>
    <submittedName>
        <fullName evidence="2">Uncharacterized protein</fullName>
    </submittedName>
</protein>
<keyword evidence="1" id="KW-0812">Transmembrane</keyword>
<evidence type="ECO:0000256" key="1">
    <source>
        <dbReference type="SAM" id="Phobius"/>
    </source>
</evidence>
<name>A0A0F9Y7K9_9ZZZZ</name>
<feature type="transmembrane region" description="Helical" evidence="1">
    <location>
        <begin position="69"/>
        <end position="89"/>
    </location>
</feature>
<sequence length="96" mass="11143">MSDQLAKRVRLAAAAGWWTILIAAIWMTVGWLSTLCMLRNKPDWVLWAWGGKEFLTWDEVHSITLTVMAMWKLILFALLLATIWLSLWARKLKRSA</sequence>
<gene>
    <name evidence="2" type="ORF">LCGC14_0123710</name>
</gene>
<keyword evidence="1" id="KW-0472">Membrane</keyword>
<comment type="caution">
    <text evidence="2">The sequence shown here is derived from an EMBL/GenBank/DDBJ whole genome shotgun (WGS) entry which is preliminary data.</text>
</comment>
<dbReference type="EMBL" id="LAZR01000039">
    <property type="protein sequence ID" value="KKO00599.1"/>
    <property type="molecule type" value="Genomic_DNA"/>
</dbReference>
<proteinExistence type="predicted"/>
<feature type="transmembrane region" description="Helical" evidence="1">
    <location>
        <begin position="12"/>
        <end position="32"/>
    </location>
</feature>